<accession>A0A1I2LMU4</accession>
<dbReference type="InterPro" id="IPR003594">
    <property type="entry name" value="HATPase_dom"/>
</dbReference>
<dbReference type="Pfam" id="PF00512">
    <property type="entry name" value="HisKA"/>
    <property type="match status" value="1"/>
</dbReference>
<evidence type="ECO:0000256" key="2">
    <source>
        <dbReference type="ARBA" id="ARBA00012438"/>
    </source>
</evidence>
<dbReference type="InterPro" id="IPR036097">
    <property type="entry name" value="HisK_dim/P_sf"/>
</dbReference>
<dbReference type="CDD" id="cd00082">
    <property type="entry name" value="HisKA"/>
    <property type="match status" value="1"/>
</dbReference>
<sequence length="763" mass="82252">MSERETVWFVTGEAVPDVDFGAGIELSASDGYPDRRRDCGVVVVTDPARVVETTAPTVCYTDFDPEDVPDPGRFDAFVPRGETAMLETQVRWLLARGPRREPSAAGTESSVSTIDERSRLQRLYEGTTALVAAETTSELFARTLDIADEILDFDNSTICVHEGDRFRVCANVGTLELDHTVPDDTGILGETYWSGESVLVDDVREHPAAAPNDPDHRSVVSIPIGEFGVFQAFSTTVGSFDLTDFHLAELLVSYAAETAARIESEETVRRGRERVEALHGGAVELAAVTDLEELFERAVAVAEDVLAFDICNIGVVDGDDITPVAASSGVAEDGVQKLSLDDGSIAAKTHLTGETHVVTDMAEDEDAEPAKSTYRSGLSVPIGDVAVFQAASSLPDAFDETDAELAELLMAHVAVTADRIRAEDGLREERDRSTALFEQVSDAAVAYEIDGASGTVRVREVNRTFEETFGVEASEAVGRDLTELVVPDGVTDAAELRVVDGESHRSEVRRCGPDGERDFILNVVPFASGGRADEGFALYTDITERKRREAELERQNERLAEFTNIVSHDLRNPLSVARGHLELARETESEESFEAVREALVRMETLIDDLLSLARQGAVVGDPEPVDLGEVACRAWQTVDAPDATLSVPATATVVADGDRLDELLGNLFRNAVEHGATRERESAVTVTVGPLASADGFYVEDDGPGIAPDRRDAVFEPGETTGGDGIGYGLPIVRRIAEAHDWSVTLCESATGGARFEFTGTE</sequence>
<dbReference type="PANTHER" id="PTHR43711:SF1">
    <property type="entry name" value="HISTIDINE KINASE 1"/>
    <property type="match status" value="1"/>
</dbReference>
<proteinExistence type="predicted"/>
<evidence type="ECO:0000256" key="5">
    <source>
        <dbReference type="ARBA" id="ARBA00023012"/>
    </source>
</evidence>
<protein>
    <recommendedName>
        <fullName evidence="2">histidine kinase</fullName>
        <ecNumber evidence="2">2.7.13.3</ecNumber>
    </recommendedName>
</protein>
<dbReference type="InterPro" id="IPR029016">
    <property type="entry name" value="GAF-like_dom_sf"/>
</dbReference>
<dbReference type="SUPFAM" id="SSF55781">
    <property type="entry name" value="GAF domain-like"/>
    <property type="match status" value="2"/>
</dbReference>
<evidence type="ECO:0000259" key="7">
    <source>
        <dbReference type="PROSITE" id="PS50112"/>
    </source>
</evidence>
<dbReference type="InterPro" id="IPR005467">
    <property type="entry name" value="His_kinase_dom"/>
</dbReference>
<dbReference type="GO" id="GO:0000155">
    <property type="term" value="F:phosphorelay sensor kinase activity"/>
    <property type="evidence" value="ECO:0007669"/>
    <property type="project" value="InterPro"/>
</dbReference>
<keyword evidence="4" id="KW-0418">Kinase</keyword>
<evidence type="ECO:0000313" key="9">
    <source>
        <dbReference type="Proteomes" id="UP000198876"/>
    </source>
</evidence>
<dbReference type="InterPro" id="IPR036890">
    <property type="entry name" value="HATPase_C_sf"/>
</dbReference>
<evidence type="ECO:0000256" key="4">
    <source>
        <dbReference type="ARBA" id="ARBA00022777"/>
    </source>
</evidence>
<dbReference type="SMART" id="SM00388">
    <property type="entry name" value="HisKA"/>
    <property type="match status" value="1"/>
</dbReference>
<dbReference type="InterPro" id="IPR013656">
    <property type="entry name" value="PAS_4"/>
</dbReference>
<name>A0A1I2LMU4_9EURY</name>
<gene>
    <name evidence="8" type="ORF">SAMN04488063_0328</name>
</gene>
<dbReference type="STRING" id="553467.SAMN04488063_0328"/>
<dbReference type="PROSITE" id="PS50112">
    <property type="entry name" value="PAS"/>
    <property type="match status" value="1"/>
</dbReference>
<dbReference type="PROSITE" id="PS50109">
    <property type="entry name" value="HIS_KIN"/>
    <property type="match status" value="1"/>
</dbReference>
<reference evidence="9" key="1">
    <citation type="submission" date="2016-10" db="EMBL/GenBank/DDBJ databases">
        <authorList>
            <person name="Varghese N."/>
            <person name="Submissions S."/>
        </authorList>
    </citation>
    <scope>NUCLEOTIDE SEQUENCE [LARGE SCALE GENOMIC DNA]</scope>
    <source>
        <strain evidence="9">CGMCC 1.7739</strain>
    </source>
</reference>
<dbReference type="PANTHER" id="PTHR43711">
    <property type="entry name" value="TWO-COMPONENT HISTIDINE KINASE"/>
    <property type="match status" value="1"/>
</dbReference>
<dbReference type="InterPro" id="IPR003661">
    <property type="entry name" value="HisK_dim/P_dom"/>
</dbReference>
<evidence type="ECO:0000256" key="3">
    <source>
        <dbReference type="ARBA" id="ARBA00022679"/>
    </source>
</evidence>
<dbReference type="SUPFAM" id="SSF47384">
    <property type="entry name" value="Homodimeric domain of signal transducing histidine kinase"/>
    <property type="match status" value="1"/>
</dbReference>
<evidence type="ECO:0000256" key="1">
    <source>
        <dbReference type="ARBA" id="ARBA00000085"/>
    </source>
</evidence>
<dbReference type="SUPFAM" id="SSF55785">
    <property type="entry name" value="PYP-like sensor domain (PAS domain)"/>
    <property type="match status" value="1"/>
</dbReference>
<organism evidence="8 9">
    <name type="scientific">Halopelagius inordinatus</name>
    <dbReference type="NCBI Taxonomy" id="553467"/>
    <lineage>
        <taxon>Archaea</taxon>
        <taxon>Methanobacteriati</taxon>
        <taxon>Methanobacteriota</taxon>
        <taxon>Stenosarchaea group</taxon>
        <taxon>Halobacteria</taxon>
        <taxon>Halobacteriales</taxon>
        <taxon>Haloferacaceae</taxon>
    </lineage>
</organism>
<dbReference type="SMART" id="SM00065">
    <property type="entry name" value="GAF"/>
    <property type="match status" value="2"/>
</dbReference>
<dbReference type="Pfam" id="PF08448">
    <property type="entry name" value="PAS_4"/>
    <property type="match status" value="1"/>
</dbReference>
<dbReference type="Gene3D" id="3.30.565.10">
    <property type="entry name" value="Histidine kinase-like ATPase, C-terminal domain"/>
    <property type="match status" value="1"/>
</dbReference>
<dbReference type="Pfam" id="PF13185">
    <property type="entry name" value="GAF_2"/>
    <property type="match status" value="2"/>
</dbReference>
<dbReference type="InterPro" id="IPR000014">
    <property type="entry name" value="PAS"/>
</dbReference>
<dbReference type="Pfam" id="PF02518">
    <property type="entry name" value="HATPase_c"/>
    <property type="match status" value="1"/>
</dbReference>
<keyword evidence="5" id="KW-0902">Two-component regulatory system</keyword>
<comment type="catalytic activity">
    <reaction evidence="1">
        <text>ATP + protein L-histidine = ADP + protein N-phospho-L-histidine.</text>
        <dbReference type="EC" id="2.7.13.3"/>
    </reaction>
</comment>
<keyword evidence="9" id="KW-1185">Reference proteome</keyword>
<keyword evidence="3" id="KW-0808">Transferase</keyword>
<dbReference type="InterPro" id="IPR003018">
    <property type="entry name" value="GAF"/>
</dbReference>
<dbReference type="SUPFAM" id="SSF55874">
    <property type="entry name" value="ATPase domain of HSP90 chaperone/DNA topoisomerase II/histidine kinase"/>
    <property type="match status" value="1"/>
</dbReference>
<dbReference type="EC" id="2.7.13.3" evidence="2"/>
<feature type="domain" description="PAS" evidence="7">
    <location>
        <begin position="429"/>
        <end position="488"/>
    </location>
</feature>
<dbReference type="EMBL" id="FOOQ01000001">
    <property type="protein sequence ID" value="SFF79868.1"/>
    <property type="molecule type" value="Genomic_DNA"/>
</dbReference>
<feature type="domain" description="Histidine kinase" evidence="6">
    <location>
        <begin position="565"/>
        <end position="763"/>
    </location>
</feature>
<evidence type="ECO:0000259" key="6">
    <source>
        <dbReference type="PROSITE" id="PS50109"/>
    </source>
</evidence>
<dbReference type="SMART" id="SM00387">
    <property type="entry name" value="HATPase_c"/>
    <property type="match status" value="1"/>
</dbReference>
<dbReference type="Gene3D" id="1.10.287.130">
    <property type="match status" value="1"/>
</dbReference>
<dbReference type="Gene3D" id="3.30.450.40">
    <property type="match status" value="2"/>
</dbReference>
<dbReference type="InterPro" id="IPR050736">
    <property type="entry name" value="Sensor_HK_Regulatory"/>
</dbReference>
<dbReference type="InterPro" id="IPR035965">
    <property type="entry name" value="PAS-like_dom_sf"/>
</dbReference>
<evidence type="ECO:0000313" key="8">
    <source>
        <dbReference type="EMBL" id="SFF79868.1"/>
    </source>
</evidence>
<dbReference type="NCBIfam" id="TIGR00229">
    <property type="entry name" value="sensory_box"/>
    <property type="match status" value="1"/>
</dbReference>
<dbReference type="Gene3D" id="3.30.450.20">
    <property type="entry name" value="PAS domain"/>
    <property type="match status" value="1"/>
</dbReference>
<dbReference type="Proteomes" id="UP000198876">
    <property type="component" value="Unassembled WGS sequence"/>
</dbReference>
<dbReference type="AlphaFoldDB" id="A0A1I2LMU4"/>